<reference evidence="1" key="1">
    <citation type="journal article" date="2015" name="Nature">
        <title>Complex archaea that bridge the gap between prokaryotes and eukaryotes.</title>
        <authorList>
            <person name="Spang A."/>
            <person name="Saw J.H."/>
            <person name="Jorgensen S.L."/>
            <person name="Zaremba-Niedzwiedzka K."/>
            <person name="Martijn J."/>
            <person name="Lind A.E."/>
            <person name="van Eijk R."/>
            <person name="Schleper C."/>
            <person name="Guy L."/>
            <person name="Ettema T.J."/>
        </authorList>
    </citation>
    <scope>NUCLEOTIDE SEQUENCE</scope>
</reference>
<organism evidence="1">
    <name type="scientific">marine sediment metagenome</name>
    <dbReference type="NCBI Taxonomy" id="412755"/>
    <lineage>
        <taxon>unclassified sequences</taxon>
        <taxon>metagenomes</taxon>
        <taxon>ecological metagenomes</taxon>
    </lineage>
</organism>
<protein>
    <submittedName>
        <fullName evidence="1">Uncharacterized protein</fullName>
    </submittedName>
</protein>
<gene>
    <name evidence="1" type="ORF">LCGC14_0391740</name>
</gene>
<name>A0A0F9W8J9_9ZZZZ</name>
<comment type="caution">
    <text evidence="1">The sequence shown here is derived from an EMBL/GenBank/DDBJ whole genome shotgun (WGS) entry which is preliminary data.</text>
</comment>
<sequence length="29" mass="2992">MTRQMAVAVLVFVATYGVVLAAGLLVAAR</sequence>
<dbReference type="AlphaFoldDB" id="A0A0F9W8J9"/>
<dbReference type="EMBL" id="LAZR01000328">
    <property type="protein sequence ID" value="KKN74373.1"/>
    <property type="molecule type" value="Genomic_DNA"/>
</dbReference>
<accession>A0A0F9W8J9</accession>
<proteinExistence type="predicted"/>
<evidence type="ECO:0000313" key="1">
    <source>
        <dbReference type="EMBL" id="KKN74373.1"/>
    </source>
</evidence>